<dbReference type="GeneID" id="27984757"/>
<sequence length="90" mass="10508">MIQYCLLAKHSLFFEKQGSIEAQIASLTHRVIKLSLHLKNQKKDYASQRGLRKILGKRKRLLIYLLNTNPIQYEYLIKQLGIRGPKIESV</sequence>
<evidence type="ECO:0000256" key="1">
    <source>
        <dbReference type="ARBA" id="ARBA00008434"/>
    </source>
</evidence>
<name>A0A191T4K1_SPIMX</name>
<dbReference type="NCBIfam" id="TIGR00952">
    <property type="entry name" value="S15_bact"/>
    <property type="match status" value="1"/>
</dbReference>
<dbReference type="GO" id="GO:1990904">
    <property type="term" value="C:ribonucleoprotein complex"/>
    <property type="evidence" value="ECO:0007669"/>
    <property type="project" value="UniProtKB-KW"/>
</dbReference>
<dbReference type="GO" id="GO:0006412">
    <property type="term" value="P:translation"/>
    <property type="evidence" value="ECO:0007669"/>
    <property type="project" value="UniProtKB-UniRule"/>
</dbReference>
<dbReference type="InterPro" id="IPR009068">
    <property type="entry name" value="uS15_NS1_RNA-bd_sf"/>
</dbReference>
<dbReference type="GO" id="GO:0005840">
    <property type="term" value="C:ribosome"/>
    <property type="evidence" value="ECO:0007669"/>
    <property type="project" value="UniProtKB-KW"/>
</dbReference>
<evidence type="ECO:0000256" key="4">
    <source>
        <dbReference type="ARBA" id="ARBA00035250"/>
    </source>
</evidence>
<dbReference type="InterPro" id="IPR005290">
    <property type="entry name" value="Ribosomal_uS15_bac-type"/>
</dbReference>
<dbReference type="CDD" id="cd00353">
    <property type="entry name" value="Ribosomal_S15p_S13e"/>
    <property type="match status" value="1"/>
</dbReference>
<dbReference type="PROSITE" id="PS00362">
    <property type="entry name" value="RIBOSOMAL_S15"/>
    <property type="match status" value="1"/>
</dbReference>
<dbReference type="SMART" id="SM01387">
    <property type="entry name" value="Ribosomal_S15"/>
    <property type="match status" value="1"/>
</dbReference>
<protein>
    <recommendedName>
        <fullName evidence="4 5">Small ribosomal subunit protein uS15c</fullName>
    </recommendedName>
</protein>
<reference evidence="7" key="1">
    <citation type="journal article" date="2016" name="Front. Plant Sci.">
        <title>Comparative Chloroplast Genome Analyses of Streptophyte Green Algae Uncover Major Structural Alterations in the Klebsormidiophyceae, Coleochaetophyceae and Zygnematophyceae.</title>
        <authorList>
            <person name="Lemieux C."/>
            <person name="Otis C."/>
            <person name="Turmel M."/>
        </authorList>
    </citation>
    <scope>NUCLEOTIDE SEQUENCE</scope>
</reference>
<dbReference type="InterPro" id="IPR000589">
    <property type="entry name" value="Ribosomal_uS15"/>
</dbReference>
<keyword evidence="3 5" id="KW-0687">Ribonucleoprotein</keyword>
<comment type="subunit">
    <text evidence="5">Part of the 30S ribosomal subunit.</text>
</comment>
<dbReference type="Pfam" id="PF00312">
    <property type="entry name" value="Ribosomal_S15"/>
    <property type="match status" value="1"/>
</dbReference>
<gene>
    <name evidence="5 7" type="primary">rps15</name>
</gene>
<comment type="subcellular location">
    <subcellularLocation>
        <location evidence="5">Plastid</location>
        <location evidence="5">Chloroplast</location>
    </subcellularLocation>
</comment>
<evidence type="ECO:0000256" key="3">
    <source>
        <dbReference type="ARBA" id="ARBA00023274"/>
    </source>
</evidence>
<dbReference type="GO" id="GO:0003735">
    <property type="term" value="F:structural constituent of ribosome"/>
    <property type="evidence" value="ECO:0007669"/>
    <property type="project" value="InterPro"/>
</dbReference>
<organism evidence="7">
    <name type="scientific">Spirogyra maxima</name>
    <name type="common">Green alga</name>
    <dbReference type="NCBI Taxonomy" id="3180"/>
    <lineage>
        <taxon>Eukaryota</taxon>
        <taxon>Viridiplantae</taxon>
        <taxon>Streptophyta</taxon>
        <taxon>Zygnematophyceae</taxon>
        <taxon>Zygnematophycidae</taxon>
        <taxon>Spirogyrales</taxon>
        <taxon>Spirogyraceae</taxon>
        <taxon>Spirogyra</taxon>
    </lineage>
</organism>
<dbReference type="AlphaFoldDB" id="A0A191T4K1"/>
<proteinExistence type="inferred from homology"/>
<dbReference type="Gene3D" id="1.10.287.10">
    <property type="entry name" value="S15/NS1, RNA-binding"/>
    <property type="match status" value="1"/>
</dbReference>
<comment type="similarity">
    <text evidence="1 5 6">Belongs to the universal ribosomal protein uS15 family.</text>
</comment>
<keyword evidence="7" id="KW-0150">Chloroplast</keyword>
<geneLocation type="chloroplast" evidence="7"/>
<evidence type="ECO:0000256" key="2">
    <source>
        <dbReference type="ARBA" id="ARBA00022980"/>
    </source>
</evidence>
<evidence type="ECO:0000256" key="5">
    <source>
        <dbReference type="HAMAP-Rule" id="MF_01343"/>
    </source>
</evidence>
<dbReference type="RefSeq" id="YP_009258439.1">
    <property type="nucleotide sequence ID" value="NC_030355.1"/>
</dbReference>
<keyword evidence="7" id="KW-0934">Plastid</keyword>
<evidence type="ECO:0000256" key="6">
    <source>
        <dbReference type="RuleBase" id="RU003919"/>
    </source>
</evidence>
<keyword evidence="2 5" id="KW-0689">Ribosomal protein</keyword>
<accession>A0A191T4K1</accession>
<dbReference type="PANTHER" id="PTHR23321:SF26">
    <property type="entry name" value="SMALL RIBOSOMAL SUBUNIT PROTEIN US15M"/>
    <property type="match status" value="1"/>
</dbReference>
<dbReference type="HAMAP" id="MF_01343_B">
    <property type="entry name" value="Ribosomal_uS15_B"/>
    <property type="match status" value="1"/>
</dbReference>
<dbReference type="SUPFAM" id="SSF47060">
    <property type="entry name" value="S15/NS1 RNA-binding domain"/>
    <property type="match status" value="1"/>
</dbReference>
<evidence type="ECO:0000313" key="7">
    <source>
        <dbReference type="EMBL" id="ANI25323.1"/>
    </source>
</evidence>
<dbReference type="PANTHER" id="PTHR23321">
    <property type="entry name" value="RIBOSOMAL PROTEIN S15, BACTERIAL AND ORGANELLAR"/>
    <property type="match status" value="1"/>
</dbReference>
<dbReference type="GO" id="GO:0009507">
    <property type="term" value="C:chloroplast"/>
    <property type="evidence" value="ECO:0007669"/>
    <property type="project" value="UniProtKB-SubCell"/>
</dbReference>
<dbReference type="EMBL" id="KU646489">
    <property type="protein sequence ID" value="ANI25323.1"/>
    <property type="molecule type" value="Genomic_DNA"/>
</dbReference>